<dbReference type="EMBL" id="AEKL01000060">
    <property type="protein sequence ID" value="EFQ52807.1"/>
    <property type="molecule type" value="Genomic_DNA"/>
</dbReference>
<protein>
    <submittedName>
        <fullName evidence="1">Uncharacterized protein</fullName>
    </submittedName>
</protein>
<sequence length="40" mass="4683">MHDGMGEKAVKGHGDYSFFVLFEQVKCGYYYNVFRKKDTS</sequence>
<reference evidence="1 2" key="1">
    <citation type="submission" date="2010-10" db="EMBL/GenBank/DDBJ databases">
        <authorList>
            <person name="Durkin A.S."/>
            <person name="Madupu R."/>
            <person name="Torralba M."/>
            <person name="Gillis M."/>
            <person name="Methe B."/>
            <person name="Sutton G."/>
            <person name="Nelson K.E."/>
        </authorList>
    </citation>
    <scope>NUCLEOTIDE SEQUENCE [LARGE SCALE GENOMIC DNA]</scope>
    <source>
        <strain evidence="1 2">PB013-T2-3</strain>
    </source>
</reference>
<proteinExistence type="predicted"/>
<dbReference type="Proteomes" id="UP000003070">
    <property type="component" value="Unassembled WGS sequence"/>
</dbReference>
<evidence type="ECO:0000313" key="2">
    <source>
        <dbReference type="Proteomes" id="UP000003070"/>
    </source>
</evidence>
<accession>E3C8R9</accession>
<organism evidence="1 2">
    <name type="scientific">Limosilactobacillus oris PB013-T2-3</name>
    <dbReference type="NCBI Taxonomy" id="908339"/>
    <lineage>
        <taxon>Bacteria</taxon>
        <taxon>Bacillati</taxon>
        <taxon>Bacillota</taxon>
        <taxon>Bacilli</taxon>
        <taxon>Lactobacillales</taxon>
        <taxon>Lactobacillaceae</taxon>
        <taxon>Limosilactobacillus</taxon>
    </lineage>
</organism>
<comment type="caution">
    <text evidence="1">The sequence shown here is derived from an EMBL/GenBank/DDBJ whole genome shotgun (WGS) entry which is preliminary data.</text>
</comment>
<dbReference type="AlphaFoldDB" id="E3C8R9"/>
<name>E3C8R9_9LACO</name>
<evidence type="ECO:0000313" key="1">
    <source>
        <dbReference type="EMBL" id="EFQ52807.1"/>
    </source>
</evidence>
<gene>
    <name evidence="1" type="ORF">HMPREF9265_0620</name>
</gene>